<keyword evidence="2 6" id="KW-0645">Protease</keyword>
<keyword evidence="4" id="KW-1133">Transmembrane helix</keyword>
<dbReference type="Pfam" id="PF13365">
    <property type="entry name" value="Trypsin_2"/>
    <property type="match status" value="1"/>
</dbReference>
<dbReference type="AlphaFoldDB" id="A0A1M4X8V8"/>
<dbReference type="InterPro" id="IPR036034">
    <property type="entry name" value="PDZ_sf"/>
</dbReference>
<dbReference type="SUPFAM" id="SSF50494">
    <property type="entry name" value="Trypsin-like serine proteases"/>
    <property type="match status" value="1"/>
</dbReference>
<accession>A0A1M4X8V8</accession>
<evidence type="ECO:0000313" key="7">
    <source>
        <dbReference type="Proteomes" id="UP000184088"/>
    </source>
</evidence>
<dbReference type="RefSeq" id="WP_234945957.1">
    <property type="nucleotide sequence ID" value="NZ_FQVH01000007.1"/>
</dbReference>
<dbReference type="Gene3D" id="2.40.10.120">
    <property type="match status" value="1"/>
</dbReference>
<dbReference type="Proteomes" id="UP000184088">
    <property type="component" value="Unassembled WGS sequence"/>
</dbReference>
<evidence type="ECO:0000259" key="5">
    <source>
        <dbReference type="PROSITE" id="PS50106"/>
    </source>
</evidence>
<dbReference type="EMBL" id="FQVH01000007">
    <property type="protein sequence ID" value="SHE89871.1"/>
    <property type="molecule type" value="Genomic_DNA"/>
</dbReference>
<dbReference type="Pfam" id="PF13180">
    <property type="entry name" value="PDZ_2"/>
    <property type="match status" value="1"/>
</dbReference>
<evidence type="ECO:0000256" key="3">
    <source>
        <dbReference type="ARBA" id="ARBA00022801"/>
    </source>
</evidence>
<keyword evidence="7" id="KW-1185">Reference proteome</keyword>
<dbReference type="InterPro" id="IPR001478">
    <property type="entry name" value="PDZ"/>
</dbReference>
<reference evidence="6 7" key="1">
    <citation type="submission" date="2016-11" db="EMBL/GenBank/DDBJ databases">
        <authorList>
            <person name="Jaros S."/>
            <person name="Januszkiewicz K."/>
            <person name="Wedrychowicz H."/>
        </authorList>
    </citation>
    <scope>NUCLEOTIDE SEQUENCE [LARGE SCALE GENOMIC DNA]</scope>
    <source>
        <strain evidence="6 7">DSM 17918</strain>
    </source>
</reference>
<dbReference type="PRINTS" id="PR00834">
    <property type="entry name" value="PROTEASES2C"/>
</dbReference>
<dbReference type="PROSITE" id="PS50106">
    <property type="entry name" value="PDZ"/>
    <property type="match status" value="1"/>
</dbReference>
<dbReference type="STRING" id="1121256.SAMN02746089_00984"/>
<dbReference type="Gene3D" id="2.30.42.10">
    <property type="match status" value="1"/>
</dbReference>
<feature type="domain" description="PDZ" evidence="5">
    <location>
        <begin position="286"/>
        <end position="364"/>
    </location>
</feature>
<evidence type="ECO:0000256" key="4">
    <source>
        <dbReference type="SAM" id="Phobius"/>
    </source>
</evidence>
<dbReference type="GO" id="GO:0004252">
    <property type="term" value="F:serine-type endopeptidase activity"/>
    <property type="evidence" value="ECO:0007669"/>
    <property type="project" value="InterPro"/>
</dbReference>
<gene>
    <name evidence="6" type="ORF">SAMN02746089_00984</name>
</gene>
<dbReference type="PANTHER" id="PTHR22939:SF129">
    <property type="entry name" value="SERINE PROTEASE HTRA2, MITOCHONDRIAL"/>
    <property type="match status" value="1"/>
</dbReference>
<keyword evidence="4" id="KW-0812">Transmembrane</keyword>
<dbReference type="SUPFAM" id="SSF50156">
    <property type="entry name" value="PDZ domain-like"/>
    <property type="match status" value="1"/>
</dbReference>
<feature type="transmembrane region" description="Helical" evidence="4">
    <location>
        <begin position="12"/>
        <end position="34"/>
    </location>
</feature>
<sequence>MNGYHGEKNNIWWLIAAIAIIGAFIGSIVTAYIAPQYLYGKILPYPPALQVPGKAYTRVVIPQAVKETVTTAVAEKVMPAVVGIVTVDITTDLFFRTRQVEGTGSGFIIDSDGYIVTNNHVASKTSRRVTVYLADGRTLPARVLWADPSLDLSIIKINATNLPAVDLGDSDKVVVGQQAIAIGNPLGLRFERSVTAGIISAVNRSIMIKEDGRNSILEDLLQTDASINPGNSGGPLLDAQGNVVGINSAKVSTAEGLGFAIPINIVKPVAQKILKTGSFKAAYMGIVAYDREIAGYFNENIKLTKGVYIADIDRRGPSYRAGLRPGEVILSIDGKPVNTMLKLKEILFSKNPGDTITVTTNKKVVSVKLQ</sequence>
<keyword evidence="4" id="KW-0472">Membrane</keyword>
<dbReference type="InterPro" id="IPR009003">
    <property type="entry name" value="Peptidase_S1_PA"/>
</dbReference>
<dbReference type="PANTHER" id="PTHR22939">
    <property type="entry name" value="SERINE PROTEASE FAMILY S1C HTRA-RELATED"/>
    <property type="match status" value="1"/>
</dbReference>
<name>A0A1M4X8V8_9THEO</name>
<keyword evidence="3" id="KW-0378">Hydrolase</keyword>
<comment type="similarity">
    <text evidence="1">Belongs to the peptidase S1C family.</text>
</comment>
<dbReference type="SMART" id="SM00228">
    <property type="entry name" value="PDZ"/>
    <property type="match status" value="1"/>
</dbReference>
<proteinExistence type="inferred from homology"/>
<evidence type="ECO:0000256" key="1">
    <source>
        <dbReference type="ARBA" id="ARBA00010541"/>
    </source>
</evidence>
<evidence type="ECO:0000313" key="6">
    <source>
        <dbReference type="EMBL" id="SHE89871.1"/>
    </source>
</evidence>
<organism evidence="6 7">
    <name type="scientific">Caldanaerobius fijiensis DSM 17918</name>
    <dbReference type="NCBI Taxonomy" id="1121256"/>
    <lineage>
        <taxon>Bacteria</taxon>
        <taxon>Bacillati</taxon>
        <taxon>Bacillota</taxon>
        <taxon>Clostridia</taxon>
        <taxon>Thermoanaerobacterales</taxon>
        <taxon>Thermoanaerobacteraceae</taxon>
        <taxon>Caldanaerobius</taxon>
    </lineage>
</organism>
<evidence type="ECO:0000256" key="2">
    <source>
        <dbReference type="ARBA" id="ARBA00022670"/>
    </source>
</evidence>
<dbReference type="InterPro" id="IPR001940">
    <property type="entry name" value="Peptidase_S1C"/>
</dbReference>
<dbReference type="GO" id="GO:0006508">
    <property type="term" value="P:proteolysis"/>
    <property type="evidence" value="ECO:0007669"/>
    <property type="project" value="UniProtKB-KW"/>
</dbReference>
<protein>
    <submittedName>
        <fullName evidence="6">Serine protease, S1-C subfamily, contains C-terminal PDZ domain</fullName>
    </submittedName>
</protein>